<dbReference type="Gene3D" id="1.10.940.10">
    <property type="entry name" value="NusB-like"/>
    <property type="match status" value="1"/>
</dbReference>
<keyword evidence="3 5" id="KW-0949">S-adenosyl-L-methionine</keyword>
<organism evidence="7 8">
    <name type="scientific">Roseisalinus antarcticus</name>
    <dbReference type="NCBI Taxonomy" id="254357"/>
    <lineage>
        <taxon>Bacteria</taxon>
        <taxon>Pseudomonadati</taxon>
        <taxon>Pseudomonadota</taxon>
        <taxon>Alphaproteobacteria</taxon>
        <taxon>Rhodobacterales</taxon>
        <taxon>Roseobacteraceae</taxon>
        <taxon>Roseisalinus</taxon>
    </lineage>
</organism>
<dbReference type="SUPFAM" id="SSF53335">
    <property type="entry name" value="S-adenosyl-L-methionine-dependent methyltransferases"/>
    <property type="match status" value="1"/>
</dbReference>
<evidence type="ECO:0000313" key="7">
    <source>
        <dbReference type="EMBL" id="SLN43417.1"/>
    </source>
</evidence>
<gene>
    <name evidence="7" type="primary">rsmB_2</name>
    <name evidence="7" type="ORF">ROA7023_01773</name>
</gene>
<dbReference type="PROSITE" id="PS51686">
    <property type="entry name" value="SAM_MT_RSMB_NOP"/>
    <property type="match status" value="1"/>
</dbReference>
<dbReference type="GO" id="GO:0003723">
    <property type="term" value="F:RNA binding"/>
    <property type="evidence" value="ECO:0007669"/>
    <property type="project" value="UniProtKB-UniRule"/>
</dbReference>
<keyword evidence="1 5" id="KW-0489">Methyltransferase</keyword>
<feature type="binding site" evidence="5">
    <location>
        <begin position="242"/>
        <end position="248"/>
    </location>
    <ligand>
        <name>S-adenosyl-L-methionine</name>
        <dbReference type="ChEBI" id="CHEBI:59789"/>
    </ligand>
</feature>
<dbReference type="Pfam" id="PF01029">
    <property type="entry name" value="NusB"/>
    <property type="match status" value="1"/>
</dbReference>
<dbReference type="GO" id="GO:0006355">
    <property type="term" value="P:regulation of DNA-templated transcription"/>
    <property type="evidence" value="ECO:0007669"/>
    <property type="project" value="InterPro"/>
</dbReference>
<dbReference type="PANTHER" id="PTHR22807:SF61">
    <property type="entry name" value="NOL1_NOP2_SUN FAMILY PROTEIN _ ANTITERMINATION NUSB DOMAIN-CONTAINING PROTEIN"/>
    <property type="match status" value="1"/>
</dbReference>
<feature type="active site" description="Nucleophile" evidence="5">
    <location>
        <position position="357"/>
    </location>
</feature>
<dbReference type="AlphaFoldDB" id="A0A1Y5SLB0"/>
<dbReference type="InterPro" id="IPR006027">
    <property type="entry name" value="NusB_RsmB_TIM44"/>
</dbReference>
<dbReference type="PRINTS" id="PR02008">
    <property type="entry name" value="RCMTFAMILY"/>
</dbReference>
<reference evidence="7 8" key="1">
    <citation type="submission" date="2017-03" db="EMBL/GenBank/DDBJ databases">
        <authorList>
            <person name="Afonso C.L."/>
            <person name="Miller P.J."/>
            <person name="Scott M.A."/>
            <person name="Spackman E."/>
            <person name="Goraichik I."/>
            <person name="Dimitrov K.M."/>
            <person name="Suarez D.L."/>
            <person name="Swayne D.E."/>
        </authorList>
    </citation>
    <scope>NUCLEOTIDE SEQUENCE [LARGE SCALE GENOMIC DNA]</scope>
    <source>
        <strain evidence="7 8">CECT 7023</strain>
    </source>
</reference>
<dbReference type="InterPro" id="IPR023267">
    <property type="entry name" value="RCMT"/>
</dbReference>
<dbReference type="InterPro" id="IPR029063">
    <property type="entry name" value="SAM-dependent_MTases_sf"/>
</dbReference>
<dbReference type="OrthoDB" id="9810297at2"/>
<dbReference type="PANTHER" id="PTHR22807">
    <property type="entry name" value="NOP2 YEAST -RELATED NOL1/NOP2/FMU SUN DOMAIN-CONTAINING"/>
    <property type="match status" value="1"/>
</dbReference>
<dbReference type="GO" id="GO:0008173">
    <property type="term" value="F:RNA methyltransferase activity"/>
    <property type="evidence" value="ECO:0007669"/>
    <property type="project" value="InterPro"/>
</dbReference>
<comment type="caution">
    <text evidence="5">Lacks conserved residue(s) required for the propagation of feature annotation.</text>
</comment>
<evidence type="ECO:0000259" key="6">
    <source>
        <dbReference type="PROSITE" id="PS51686"/>
    </source>
</evidence>
<name>A0A1Y5SLB0_9RHOB</name>
<dbReference type="InterPro" id="IPR049560">
    <property type="entry name" value="MeTrfase_RsmB-F_NOP2_cat"/>
</dbReference>
<feature type="binding site" evidence="5">
    <location>
        <position position="304"/>
    </location>
    <ligand>
        <name>S-adenosyl-L-methionine</name>
        <dbReference type="ChEBI" id="CHEBI:59789"/>
    </ligand>
</feature>
<evidence type="ECO:0000256" key="2">
    <source>
        <dbReference type="ARBA" id="ARBA00022679"/>
    </source>
</evidence>
<evidence type="ECO:0000256" key="5">
    <source>
        <dbReference type="PROSITE-ProRule" id="PRU01023"/>
    </source>
</evidence>
<sequence length="425" mass="44995">MSETSDPKGLAPRRAALRLVTGATDEARLLSELTPTLDTLPAGDRARALRLATDTLRALGRADRVLKPLLARRPPPGVRNALRLATVEIAQGAAPHGVVNAYVEIIGTTRHTAKFRGLVNAVLRKVGEGATQGWDSLPVPNLPKWLRRPLAEAWGDRAVQRMEHAHFHGAPLDLTAKGDPQALADSLGGTLLPSGSVRLADPGQVSALPGYAEGAWWVQDAAAAIPARLLGPQPGERILDLCAAPGGKTLQLAAAGADVTALDLSEARLARLAENLARCRLPARTEAADARSFDVGGWDAILLDAPCSATGTIRRHPDLPHAKDGAEFAGLIDLQADLLSHALTLLKPGGRLVYCTCSLLPDEGEAQIDAALAADPGLAVDPLPDWPWIEADWRSSEGGLRLRPDFWGDSGGMDGFYIATLRKRA</sequence>
<evidence type="ECO:0000313" key="8">
    <source>
        <dbReference type="Proteomes" id="UP000193900"/>
    </source>
</evidence>
<keyword evidence="4 5" id="KW-0694">RNA-binding</keyword>
<dbReference type="SUPFAM" id="SSF48013">
    <property type="entry name" value="NusB-like"/>
    <property type="match status" value="1"/>
</dbReference>
<dbReference type="EC" id="2.1.1.176" evidence="7"/>
<dbReference type="Pfam" id="PF01189">
    <property type="entry name" value="Methyltr_RsmB-F"/>
    <property type="match status" value="1"/>
</dbReference>
<feature type="domain" description="SAM-dependent MTase RsmB/NOP-type" evidence="6">
    <location>
        <begin position="134"/>
        <end position="424"/>
    </location>
</feature>
<dbReference type="InterPro" id="IPR035926">
    <property type="entry name" value="NusB-like_sf"/>
</dbReference>
<proteinExistence type="inferred from homology"/>
<dbReference type="Proteomes" id="UP000193900">
    <property type="component" value="Unassembled WGS sequence"/>
</dbReference>
<comment type="similarity">
    <text evidence="5">Belongs to the class I-like SAM-binding methyltransferase superfamily. RsmB/NOP family.</text>
</comment>
<evidence type="ECO:0000256" key="3">
    <source>
        <dbReference type="ARBA" id="ARBA00022691"/>
    </source>
</evidence>
<keyword evidence="8" id="KW-1185">Reference proteome</keyword>
<dbReference type="InterPro" id="IPR001678">
    <property type="entry name" value="MeTrfase_RsmB-F_NOP2_dom"/>
</dbReference>
<keyword evidence="2 5" id="KW-0808">Transferase</keyword>
<accession>A0A1Y5SLB0</accession>
<evidence type="ECO:0000256" key="4">
    <source>
        <dbReference type="ARBA" id="ARBA00022884"/>
    </source>
</evidence>
<dbReference type="CDD" id="cd02440">
    <property type="entry name" value="AdoMet_MTases"/>
    <property type="match status" value="1"/>
</dbReference>
<feature type="binding site" evidence="5">
    <location>
        <position position="263"/>
    </location>
    <ligand>
        <name>S-adenosyl-L-methionine</name>
        <dbReference type="ChEBI" id="CHEBI:59789"/>
    </ligand>
</feature>
<dbReference type="GO" id="GO:0001510">
    <property type="term" value="P:RNA methylation"/>
    <property type="evidence" value="ECO:0007669"/>
    <property type="project" value="InterPro"/>
</dbReference>
<protein>
    <submittedName>
        <fullName evidence="7">Ribosomal RNA small subunit methyltransferase B</fullName>
        <ecNumber evidence="7">2.1.1.176</ecNumber>
    </submittedName>
</protein>
<evidence type="ECO:0000256" key="1">
    <source>
        <dbReference type="ARBA" id="ARBA00022603"/>
    </source>
</evidence>
<dbReference type="Gene3D" id="3.40.50.150">
    <property type="entry name" value="Vaccinia Virus protein VP39"/>
    <property type="match status" value="1"/>
</dbReference>
<dbReference type="EMBL" id="FWFZ01000007">
    <property type="protein sequence ID" value="SLN43417.1"/>
    <property type="molecule type" value="Genomic_DNA"/>
</dbReference>
<dbReference type="RefSeq" id="WP_085878643.1">
    <property type="nucleotide sequence ID" value="NZ_FWFZ01000007.1"/>
</dbReference>